<gene>
    <name evidence="1" type="ORF">RU08_08250</name>
</gene>
<proteinExistence type="predicted"/>
<accession>A0A0D0K010</accession>
<dbReference type="RefSeq" id="WP_042553312.1">
    <property type="nucleotide sequence ID" value="NZ_JXQW01000022.1"/>
</dbReference>
<dbReference type="OrthoDB" id="5705747at2"/>
<sequence>MQISSTSAFNAGINTIQSGQRRVDQAAGEIARAPVIAERAQANEPSAARSDIADNMVEMRVGQYEAQAGARVVQTADKVLGTLIDVTA</sequence>
<protein>
    <recommendedName>
        <fullName evidence="3">Pyrroloquinoline quinone biosynthesis protein PqqE</fullName>
    </recommendedName>
</protein>
<organism evidence="1 2">
    <name type="scientific">Pseudomonas fulva</name>
    <dbReference type="NCBI Taxonomy" id="47880"/>
    <lineage>
        <taxon>Bacteria</taxon>
        <taxon>Pseudomonadati</taxon>
        <taxon>Pseudomonadota</taxon>
        <taxon>Gammaproteobacteria</taxon>
        <taxon>Pseudomonadales</taxon>
        <taxon>Pseudomonadaceae</taxon>
        <taxon>Pseudomonas</taxon>
    </lineage>
</organism>
<name>A0A0D0K010_9PSED</name>
<comment type="caution">
    <text evidence="1">The sequence shown here is derived from an EMBL/GenBank/DDBJ whole genome shotgun (WGS) entry which is preliminary data.</text>
</comment>
<dbReference type="EMBL" id="JXQW01000022">
    <property type="protein sequence ID" value="KIQ01354.1"/>
    <property type="molecule type" value="Genomic_DNA"/>
</dbReference>
<reference evidence="1 2" key="1">
    <citation type="submission" date="2014-12" db="EMBL/GenBank/DDBJ databases">
        <title>16Stimator: statistical estimation of ribosomal gene copy numbers from draft genome assemblies.</title>
        <authorList>
            <person name="Perisin M.A."/>
            <person name="Vetter M."/>
            <person name="Gilbert J.A."/>
            <person name="Bergelson J."/>
        </authorList>
    </citation>
    <scope>NUCLEOTIDE SEQUENCE [LARGE SCALE GENOMIC DNA]</scope>
    <source>
        <strain evidence="1 2">MEJ086</strain>
    </source>
</reference>
<evidence type="ECO:0000313" key="2">
    <source>
        <dbReference type="Proteomes" id="UP000032068"/>
    </source>
</evidence>
<dbReference type="AlphaFoldDB" id="A0A0D0K010"/>
<dbReference type="Proteomes" id="UP000032068">
    <property type="component" value="Unassembled WGS sequence"/>
</dbReference>
<evidence type="ECO:0008006" key="3">
    <source>
        <dbReference type="Google" id="ProtNLM"/>
    </source>
</evidence>
<evidence type="ECO:0000313" key="1">
    <source>
        <dbReference type="EMBL" id="KIQ01354.1"/>
    </source>
</evidence>